<evidence type="ECO:0000256" key="6">
    <source>
        <dbReference type="SAM" id="MobiDB-lite"/>
    </source>
</evidence>
<keyword evidence="3" id="KW-0158">Chromosome</keyword>
<feature type="compositionally biased region" description="Basic and acidic residues" evidence="6">
    <location>
        <begin position="113"/>
        <end position="123"/>
    </location>
</feature>
<dbReference type="GO" id="GO:0045910">
    <property type="term" value="P:negative regulation of DNA recombination"/>
    <property type="evidence" value="ECO:0007669"/>
    <property type="project" value="TreeGrafter"/>
</dbReference>
<proteinExistence type="predicted"/>
<dbReference type="CDD" id="cd00073">
    <property type="entry name" value="H15"/>
    <property type="match status" value="1"/>
</dbReference>
<dbReference type="PANTHER" id="PTHR11467">
    <property type="entry name" value="HISTONE H1"/>
    <property type="match status" value="1"/>
</dbReference>
<name>A0A183CA73_GLOPA</name>
<dbReference type="SUPFAM" id="SSF46785">
    <property type="entry name" value="Winged helix' DNA-binding domain"/>
    <property type="match status" value="1"/>
</dbReference>
<dbReference type="WBParaSite" id="GPLIN_000977300">
    <property type="protein sequence ID" value="GPLIN_000977300"/>
    <property type="gene ID" value="GPLIN_000977300"/>
</dbReference>
<evidence type="ECO:0000313" key="9">
    <source>
        <dbReference type="WBParaSite" id="GPLIN_000977300"/>
    </source>
</evidence>
<dbReference type="Gene3D" id="1.10.10.10">
    <property type="entry name" value="Winged helix-like DNA-binding domain superfamily/Winged helix DNA-binding domain"/>
    <property type="match status" value="1"/>
</dbReference>
<evidence type="ECO:0000256" key="1">
    <source>
        <dbReference type="ARBA" id="ARBA00004123"/>
    </source>
</evidence>
<dbReference type="Proteomes" id="UP000050741">
    <property type="component" value="Unassembled WGS sequence"/>
</dbReference>
<dbReference type="GO" id="GO:0006334">
    <property type="term" value="P:nucleosome assembly"/>
    <property type="evidence" value="ECO:0007669"/>
    <property type="project" value="InterPro"/>
</dbReference>
<dbReference type="GO" id="GO:0030261">
    <property type="term" value="P:chromosome condensation"/>
    <property type="evidence" value="ECO:0007669"/>
    <property type="project" value="TreeGrafter"/>
</dbReference>
<dbReference type="GO" id="GO:0003690">
    <property type="term" value="F:double-stranded DNA binding"/>
    <property type="evidence" value="ECO:0007669"/>
    <property type="project" value="TreeGrafter"/>
</dbReference>
<feature type="compositionally biased region" description="Low complexity" evidence="6">
    <location>
        <begin position="131"/>
        <end position="145"/>
    </location>
</feature>
<feature type="domain" description="H15" evidence="7">
    <location>
        <begin position="6"/>
        <end position="79"/>
    </location>
</feature>
<dbReference type="GO" id="GO:0005634">
    <property type="term" value="C:nucleus"/>
    <property type="evidence" value="ECO:0007669"/>
    <property type="project" value="UniProtKB-SubCell"/>
</dbReference>
<keyword evidence="5" id="KW-0539">Nucleus</keyword>
<dbReference type="Pfam" id="PF00538">
    <property type="entry name" value="Linker_histone"/>
    <property type="match status" value="1"/>
</dbReference>
<feature type="region of interest" description="Disordered" evidence="6">
    <location>
        <begin position="69"/>
        <end position="185"/>
    </location>
</feature>
<comment type="subcellular location">
    <subcellularLocation>
        <location evidence="2">Chromosome</location>
    </subcellularLocation>
    <subcellularLocation>
        <location evidence="1">Nucleus</location>
    </subcellularLocation>
</comment>
<dbReference type="AlphaFoldDB" id="A0A183CA73"/>
<reference evidence="8" key="1">
    <citation type="submission" date="2014-05" db="EMBL/GenBank/DDBJ databases">
        <title>The genome and life-stage specific transcriptomes of Globodera pallida elucidate key aspects of plant parasitism by a cyst nematode.</title>
        <authorList>
            <person name="Cotton J.A."/>
            <person name="Lilley C.J."/>
            <person name="Jones L.M."/>
            <person name="Kikuchi T."/>
            <person name="Reid A.J."/>
            <person name="Thorpe P."/>
            <person name="Tsai I.J."/>
            <person name="Beasley H."/>
            <person name="Blok V."/>
            <person name="Cock P.J.A."/>
            <person name="Van den Akker S.E."/>
            <person name="Holroyd N."/>
            <person name="Hunt M."/>
            <person name="Mantelin S."/>
            <person name="Naghra H."/>
            <person name="Pain A."/>
            <person name="Palomares-Rius J.E."/>
            <person name="Zarowiecki M."/>
            <person name="Berriman M."/>
            <person name="Jones J.T."/>
            <person name="Urwin P.E."/>
        </authorList>
    </citation>
    <scope>NUCLEOTIDE SEQUENCE [LARGE SCALE GENOMIC DNA]</scope>
    <source>
        <strain evidence="8">Lindley</strain>
    </source>
</reference>
<evidence type="ECO:0000259" key="7">
    <source>
        <dbReference type="PROSITE" id="PS51504"/>
    </source>
</evidence>
<dbReference type="InterPro" id="IPR036388">
    <property type="entry name" value="WH-like_DNA-bd_sf"/>
</dbReference>
<dbReference type="PANTHER" id="PTHR11467:SF36">
    <property type="entry name" value="HISTONE 24-RELATED"/>
    <property type="match status" value="1"/>
</dbReference>
<keyword evidence="4" id="KW-0238">DNA-binding</keyword>
<keyword evidence="8" id="KW-1185">Reference proteome</keyword>
<dbReference type="GO" id="GO:0031492">
    <property type="term" value="F:nucleosomal DNA binding"/>
    <property type="evidence" value="ECO:0007669"/>
    <property type="project" value="TreeGrafter"/>
</dbReference>
<dbReference type="PROSITE" id="PS51504">
    <property type="entry name" value="H15"/>
    <property type="match status" value="1"/>
</dbReference>
<dbReference type="FunFam" id="1.10.10.10:FF:000140">
    <property type="entry name" value="Histone H1.0"/>
    <property type="match status" value="1"/>
</dbReference>
<feature type="compositionally biased region" description="Basic and acidic residues" evidence="6">
    <location>
        <begin position="91"/>
        <end position="101"/>
    </location>
</feature>
<evidence type="ECO:0000256" key="2">
    <source>
        <dbReference type="ARBA" id="ARBA00004286"/>
    </source>
</evidence>
<evidence type="ECO:0000256" key="4">
    <source>
        <dbReference type="ARBA" id="ARBA00023125"/>
    </source>
</evidence>
<dbReference type="InterPro" id="IPR005818">
    <property type="entry name" value="Histone_H1/H5_H15"/>
</dbReference>
<accession>A0A183CA73</accession>
<dbReference type="InterPro" id="IPR036390">
    <property type="entry name" value="WH_DNA-bd_sf"/>
</dbReference>
<sequence length="185" mass="20863">MRAPPTHPPYIQMIKKALSAKIGNSREAILKFIMENYDVGGSQARANGYLKKALTRAVASGDLKQVKGVGASGSFKLDPETKPTATRNQPRTKDVVKEAPKKLKPTGWTALQWERERAANEKEKKKKQQHPNKQQSPSEHQSPSEQQPPPTNVEGKKKRRKKKKNRSGGYKRARKNFNAKNQKEQ</sequence>
<organism evidence="8 9">
    <name type="scientific">Globodera pallida</name>
    <name type="common">Potato cyst nematode worm</name>
    <name type="synonym">Heterodera pallida</name>
    <dbReference type="NCBI Taxonomy" id="36090"/>
    <lineage>
        <taxon>Eukaryota</taxon>
        <taxon>Metazoa</taxon>
        <taxon>Ecdysozoa</taxon>
        <taxon>Nematoda</taxon>
        <taxon>Chromadorea</taxon>
        <taxon>Rhabditida</taxon>
        <taxon>Tylenchina</taxon>
        <taxon>Tylenchomorpha</taxon>
        <taxon>Tylenchoidea</taxon>
        <taxon>Heteroderidae</taxon>
        <taxon>Heteroderinae</taxon>
        <taxon>Globodera</taxon>
    </lineage>
</organism>
<feature type="compositionally biased region" description="Basic residues" evidence="6">
    <location>
        <begin position="156"/>
        <end position="177"/>
    </location>
</feature>
<dbReference type="GO" id="GO:0000786">
    <property type="term" value="C:nucleosome"/>
    <property type="evidence" value="ECO:0007669"/>
    <property type="project" value="InterPro"/>
</dbReference>
<evidence type="ECO:0000256" key="5">
    <source>
        <dbReference type="ARBA" id="ARBA00023242"/>
    </source>
</evidence>
<dbReference type="SMART" id="SM00526">
    <property type="entry name" value="H15"/>
    <property type="match status" value="1"/>
</dbReference>
<protein>
    <submittedName>
        <fullName evidence="9">H15 domain-containing protein</fullName>
    </submittedName>
</protein>
<reference evidence="9" key="2">
    <citation type="submission" date="2016-06" db="UniProtKB">
        <authorList>
            <consortium name="WormBaseParasite"/>
        </authorList>
    </citation>
    <scope>IDENTIFICATION</scope>
</reference>
<evidence type="ECO:0000313" key="8">
    <source>
        <dbReference type="Proteomes" id="UP000050741"/>
    </source>
</evidence>
<evidence type="ECO:0000256" key="3">
    <source>
        <dbReference type="ARBA" id="ARBA00022454"/>
    </source>
</evidence>